<dbReference type="Pfam" id="PF14322">
    <property type="entry name" value="SusD-like_3"/>
    <property type="match status" value="1"/>
</dbReference>
<protein>
    <submittedName>
        <fullName evidence="9">RagB/SusD family nutrient uptake outer membrane protein</fullName>
    </submittedName>
</protein>
<name>A0ABT0QH99_9FLAO</name>
<keyword evidence="4" id="KW-0472">Membrane</keyword>
<feature type="domain" description="RagB/SusD" evidence="7">
    <location>
        <begin position="357"/>
        <end position="641"/>
    </location>
</feature>
<dbReference type="RefSeq" id="WP_099562966.1">
    <property type="nucleotide sequence ID" value="NZ_JAMFLZ010000008.1"/>
</dbReference>
<dbReference type="EMBL" id="JAMFLZ010000008">
    <property type="protein sequence ID" value="MCL6296366.1"/>
    <property type="molecule type" value="Genomic_DNA"/>
</dbReference>
<dbReference type="Gene3D" id="1.25.40.390">
    <property type="match status" value="1"/>
</dbReference>
<dbReference type="InterPro" id="IPR033985">
    <property type="entry name" value="SusD-like_N"/>
</dbReference>
<evidence type="ECO:0000256" key="1">
    <source>
        <dbReference type="ARBA" id="ARBA00004442"/>
    </source>
</evidence>
<evidence type="ECO:0000313" key="9">
    <source>
        <dbReference type="EMBL" id="MCL6296366.1"/>
    </source>
</evidence>
<evidence type="ECO:0000256" key="4">
    <source>
        <dbReference type="ARBA" id="ARBA00023136"/>
    </source>
</evidence>
<keyword evidence="3 6" id="KW-0732">Signal</keyword>
<evidence type="ECO:0000256" key="6">
    <source>
        <dbReference type="SAM" id="SignalP"/>
    </source>
</evidence>
<evidence type="ECO:0000256" key="3">
    <source>
        <dbReference type="ARBA" id="ARBA00022729"/>
    </source>
</evidence>
<dbReference type="Proteomes" id="UP001165381">
    <property type="component" value="Unassembled WGS sequence"/>
</dbReference>
<evidence type="ECO:0000313" key="10">
    <source>
        <dbReference type="Proteomes" id="UP001165381"/>
    </source>
</evidence>
<dbReference type="InterPro" id="IPR012944">
    <property type="entry name" value="SusD_RagB_dom"/>
</dbReference>
<evidence type="ECO:0000256" key="5">
    <source>
        <dbReference type="ARBA" id="ARBA00023237"/>
    </source>
</evidence>
<keyword evidence="10" id="KW-1185">Reference proteome</keyword>
<gene>
    <name evidence="9" type="ORF">M3P09_15245</name>
</gene>
<evidence type="ECO:0000256" key="2">
    <source>
        <dbReference type="ARBA" id="ARBA00006275"/>
    </source>
</evidence>
<dbReference type="PROSITE" id="PS51257">
    <property type="entry name" value="PROKAR_LIPOPROTEIN"/>
    <property type="match status" value="1"/>
</dbReference>
<keyword evidence="5" id="KW-0998">Cell outer membrane</keyword>
<evidence type="ECO:0000259" key="8">
    <source>
        <dbReference type="Pfam" id="PF14322"/>
    </source>
</evidence>
<feature type="domain" description="SusD-like N-terminal" evidence="8">
    <location>
        <begin position="121"/>
        <end position="236"/>
    </location>
</feature>
<dbReference type="Pfam" id="PF07980">
    <property type="entry name" value="SusD_RagB"/>
    <property type="match status" value="1"/>
</dbReference>
<comment type="similarity">
    <text evidence="2">Belongs to the SusD family.</text>
</comment>
<accession>A0ABT0QH99</accession>
<evidence type="ECO:0000259" key="7">
    <source>
        <dbReference type="Pfam" id="PF07980"/>
    </source>
</evidence>
<comment type="subcellular location">
    <subcellularLocation>
        <location evidence="1">Cell outer membrane</location>
    </subcellularLocation>
</comment>
<dbReference type="InterPro" id="IPR011990">
    <property type="entry name" value="TPR-like_helical_dom_sf"/>
</dbReference>
<feature type="chain" id="PRO_5046191246" evidence="6">
    <location>
        <begin position="26"/>
        <end position="641"/>
    </location>
</feature>
<organism evidence="9 10">
    <name type="scientific">Jejuia spongiicola</name>
    <dbReference type="NCBI Taxonomy" id="2942207"/>
    <lineage>
        <taxon>Bacteria</taxon>
        <taxon>Pseudomonadati</taxon>
        <taxon>Bacteroidota</taxon>
        <taxon>Flavobacteriia</taxon>
        <taxon>Flavobacteriales</taxon>
        <taxon>Flavobacteriaceae</taxon>
        <taxon>Jejuia</taxon>
    </lineage>
</organism>
<feature type="signal peptide" evidence="6">
    <location>
        <begin position="1"/>
        <end position="25"/>
    </location>
</feature>
<comment type="caution">
    <text evidence="9">The sequence shown here is derived from an EMBL/GenBank/DDBJ whole genome shotgun (WGS) entry which is preliminary data.</text>
</comment>
<sequence length="641" mass="72180">MKKIKIRFIKGTLTLLMLTIGISCSEYLDVVPDNIAVIEDAFETRDNAERFLATLYGYLPRFEEPSVSNPALVAGDEIFLNDNAMGTTPWASHRLSTGGQNVNNPLLGYWGNSNIGGSNLFIALRDCNIFLENLDKPFDLEIDEKTRWEAEAKFLKAYYHFYLMRMYGPIPITDKNIDAGAGTDAVRVIRKPIDEVTDYIVQLLDEAIPNLPANIFDSEEFGRISAPIAAAIKARVLVTAASPFFNGNTDYSTFTDAEGTPFFNQTFSDEKWEMAAKACQEAIEISENSGLALYKYDRKIAGLSERTYTKLDIRNSLAERWNDEVIWAATGSLVAGLQNRAQGIVDPNVVAERREVIQNNYSPPLVIAEMFYTENGLPIDEDPSFDYANRYDVAIADATEANYIQEGFETAKLHMKREPRFHASLGFDGGVWLQQPRIEESNPFIYRGKKDEISGQLDNSRYSISGYLAKKIVNFNNTLNLGPGGSGFSVRPYGFPVIRLSGLYLLYAEALNESNSIGEAQVWIDKVRDRAGLNGVVDSWATSTNPSKPTTKDGLRSIIQQERMIELVFEGQRFWDIRRWKRASEFLNKDVQGWNILGKTTSEYYNVISVGTLKFSSRDYLWPISETDIISNNKLIQNPGW</sequence>
<dbReference type="SUPFAM" id="SSF48452">
    <property type="entry name" value="TPR-like"/>
    <property type="match status" value="1"/>
</dbReference>
<proteinExistence type="inferred from homology"/>
<reference evidence="9" key="1">
    <citation type="submission" date="2022-05" db="EMBL/GenBank/DDBJ databases">
        <authorList>
            <person name="Park J.-S."/>
        </authorList>
    </citation>
    <scope>NUCLEOTIDE SEQUENCE</scope>
    <source>
        <strain evidence="9">2012CJ34-3</strain>
    </source>
</reference>